<accession>A0A3R9A942</accession>
<evidence type="ECO:0000313" key="8">
    <source>
        <dbReference type="EMBL" id="RSB62997.1"/>
    </source>
</evidence>
<dbReference type="PROSITE" id="PS51387">
    <property type="entry name" value="FAD_PCMH"/>
    <property type="match status" value="1"/>
</dbReference>
<sequence>MGKWTRRGVLAGMSAVAGAAAGGYLLQPESDSGPVFPPEIPADDGAVILNDAGELTPTRVATHLTVREPPQEAMIGRLRTALSEAVKANRPFVASAARHSMGGQSLVENGTALTLDQDWLEADTSARTYRVAAGTRWSTVISRLDAIGFSPAVMQSNNDFGVASTFSVNAHGWPVPFSGCGSTVRSIRLMTADGNLLTCSRKENTELFNHAMGGYGLFGVITELELDMVPNVLLQPTFEHLAGEDLGRRFAEILKSDSSINMAYGRMDVSLDRFFEEALLITYRAAPDQTNIPAAAGSGFVSHISREIFRAQLGSDAAKHFRWWTEAVVGPPIARQATRNSLMNEPVITLDDRDPSRTDILHEYFVSPTRFADFVAACRDVIPASYQQLLNITLRYVDTDRHSVLAYAGEARVAAVMLFSQEKTVRGEADMQRMTEALIERVLDIGGSYYLPYRPHARPDQFVRAYPRAGEFAAAKRRLDPGLTFRNHFWDRYLGSL</sequence>
<keyword evidence="2" id="KW-0285">Flavoprotein</keyword>
<evidence type="ECO:0000256" key="1">
    <source>
        <dbReference type="ARBA" id="ARBA00005466"/>
    </source>
</evidence>
<dbReference type="Gene3D" id="1.10.45.10">
    <property type="entry name" value="Vanillyl-alcohol Oxidase, Chain A, domain 4"/>
    <property type="match status" value="1"/>
</dbReference>
<dbReference type="InterPro" id="IPR016166">
    <property type="entry name" value="FAD-bd_PCMH"/>
</dbReference>
<dbReference type="InterPro" id="IPR036318">
    <property type="entry name" value="FAD-bd_PCMH-like_sf"/>
</dbReference>
<dbReference type="EMBL" id="JACHXH010000031">
    <property type="protein sequence ID" value="MBB3138353.1"/>
    <property type="molecule type" value="Genomic_DNA"/>
</dbReference>
<dbReference type="InterPro" id="IPR016169">
    <property type="entry name" value="FAD-bd_PCMH_sub2"/>
</dbReference>
<evidence type="ECO:0000313" key="10">
    <source>
        <dbReference type="Proteomes" id="UP000518315"/>
    </source>
</evidence>
<dbReference type="Pfam" id="PF01565">
    <property type="entry name" value="FAD_binding_4"/>
    <property type="match status" value="1"/>
</dbReference>
<name>A0A3R9A942_9HYPH</name>
<keyword evidence="3" id="KW-0274">FAD</keyword>
<dbReference type="AlphaFoldDB" id="A0A3R9A942"/>
<dbReference type="InterPro" id="IPR050432">
    <property type="entry name" value="FAD-linked_Oxidoreductases_BP"/>
</dbReference>
<evidence type="ECO:0000313" key="9">
    <source>
        <dbReference type="Proteomes" id="UP000277279"/>
    </source>
</evidence>
<reference evidence="8 9" key="1">
    <citation type="submission" date="2018-11" db="EMBL/GenBank/DDBJ databases">
        <authorList>
            <person name="Huo Y."/>
        </authorList>
    </citation>
    <scope>NUCLEOTIDE SEQUENCE [LARGE SCALE GENOMIC DNA]</scope>
    <source>
        <strain evidence="8 9">DSM 30132</strain>
    </source>
</reference>
<evidence type="ECO:0000313" key="7">
    <source>
        <dbReference type="EMBL" id="MBB3138353.1"/>
    </source>
</evidence>
<dbReference type="GO" id="GO:0016491">
    <property type="term" value="F:oxidoreductase activity"/>
    <property type="evidence" value="ECO:0007669"/>
    <property type="project" value="UniProtKB-KW"/>
</dbReference>
<reference evidence="7 10" key="2">
    <citation type="submission" date="2020-08" db="EMBL/GenBank/DDBJ databases">
        <title>Genomic Encyclopedia of Type Strains, Phase III (KMG-III): the genomes of soil and plant-associated and newly described type strains.</title>
        <authorList>
            <person name="Whitman W."/>
        </authorList>
    </citation>
    <scope>NUCLEOTIDE SEQUENCE [LARGE SCALE GENOMIC DNA]</scope>
    <source>
        <strain evidence="7 10">CECT 4113</strain>
    </source>
</reference>
<keyword evidence="10" id="KW-1185">Reference proteome</keyword>
<evidence type="ECO:0000256" key="5">
    <source>
        <dbReference type="SAM" id="SignalP"/>
    </source>
</evidence>
<comment type="caution">
    <text evidence="8">The sequence shown here is derived from an EMBL/GenBank/DDBJ whole genome shotgun (WGS) entry which is preliminary data.</text>
</comment>
<dbReference type="EMBL" id="RJJT01000029">
    <property type="protein sequence ID" value="RSB62997.1"/>
    <property type="molecule type" value="Genomic_DNA"/>
</dbReference>
<feature type="signal peptide" evidence="5">
    <location>
        <begin position="1"/>
        <end position="19"/>
    </location>
</feature>
<evidence type="ECO:0000256" key="4">
    <source>
        <dbReference type="ARBA" id="ARBA00023002"/>
    </source>
</evidence>
<dbReference type="OrthoDB" id="143770at2"/>
<evidence type="ECO:0000256" key="2">
    <source>
        <dbReference type="ARBA" id="ARBA00022630"/>
    </source>
</evidence>
<organism evidence="8 9">
    <name type="scientific">Rhizobium pisi</name>
    <dbReference type="NCBI Taxonomy" id="574561"/>
    <lineage>
        <taxon>Bacteria</taxon>
        <taxon>Pseudomonadati</taxon>
        <taxon>Pseudomonadota</taxon>
        <taxon>Alphaproteobacteria</taxon>
        <taxon>Hyphomicrobiales</taxon>
        <taxon>Rhizobiaceae</taxon>
        <taxon>Rhizobium/Agrobacterium group</taxon>
        <taxon>Rhizobium</taxon>
    </lineage>
</organism>
<gene>
    <name evidence="8" type="ORF">EFD55_29175</name>
    <name evidence="7" type="ORF">FHS26_006131</name>
</gene>
<dbReference type="InterPro" id="IPR016164">
    <property type="entry name" value="FAD-linked_Oxase-like_C"/>
</dbReference>
<protein>
    <submittedName>
        <fullName evidence="8">FAD-binding oxidoreductase</fullName>
    </submittedName>
    <submittedName>
        <fullName evidence="7">FAD/FMN-containing dehydrogenase</fullName>
    </submittedName>
</protein>
<dbReference type="InterPro" id="IPR006094">
    <property type="entry name" value="Oxid_FAD_bind_N"/>
</dbReference>
<dbReference type="GO" id="GO:0071949">
    <property type="term" value="F:FAD binding"/>
    <property type="evidence" value="ECO:0007669"/>
    <property type="project" value="InterPro"/>
</dbReference>
<dbReference type="InterPro" id="IPR006311">
    <property type="entry name" value="TAT_signal"/>
</dbReference>
<dbReference type="PROSITE" id="PS51318">
    <property type="entry name" value="TAT"/>
    <property type="match status" value="1"/>
</dbReference>
<keyword evidence="4" id="KW-0560">Oxidoreductase</keyword>
<evidence type="ECO:0000256" key="3">
    <source>
        <dbReference type="ARBA" id="ARBA00022827"/>
    </source>
</evidence>
<dbReference type="PANTHER" id="PTHR13878:SF53">
    <property type="entry name" value="CYTOKININ DEHYDROGENASE 6"/>
    <property type="match status" value="1"/>
</dbReference>
<dbReference type="RefSeq" id="WP_125849990.1">
    <property type="nucleotide sequence ID" value="NZ_JACHXH010000031.1"/>
</dbReference>
<dbReference type="Gene3D" id="3.30.465.10">
    <property type="match status" value="1"/>
</dbReference>
<dbReference type="PANTHER" id="PTHR13878">
    <property type="entry name" value="GULONOLACTONE OXIDASE"/>
    <property type="match status" value="1"/>
</dbReference>
<dbReference type="Proteomes" id="UP000518315">
    <property type="component" value="Unassembled WGS sequence"/>
</dbReference>
<dbReference type="SUPFAM" id="SSF56176">
    <property type="entry name" value="FAD-binding/transporter-associated domain-like"/>
    <property type="match status" value="1"/>
</dbReference>
<dbReference type="SUPFAM" id="SSF55103">
    <property type="entry name" value="FAD-linked oxidases, C-terminal domain"/>
    <property type="match status" value="1"/>
</dbReference>
<dbReference type="Proteomes" id="UP000277279">
    <property type="component" value="Unassembled WGS sequence"/>
</dbReference>
<comment type="similarity">
    <text evidence="1">Belongs to the oxygen-dependent FAD-linked oxidoreductase family.</text>
</comment>
<proteinExistence type="inferred from homology"/>
<keyword evidence="5" id="KW-0732">Signal</keyword>
<dbReference type="InterPro" id="IPR016171">
    <property type="entry name" value="Vanillyl_alc_oxidase_C-sub2"/>
</dbReference>
<feature type="chain" id="PRO_5044600014" evidence="5">
    <location>
        <begin position="20"/>
        <end position="497"/>
    </location>
</feature>
<evidence type="ECO:0000259" key="6">
    <source>
        <dbReference type="PROSITE" id="PS51387"/>
    </source>
</evidence>
<feature type="domain" description="FAD-binding PCMH-type" evidence="6">
    <location>
        <begin position="66"/>
        <end position="231"/>
    </location>
</feature>